<dbReference type="Proteomes" id="UP000266673">
    <property type="component" value="Unassembled WGS sequence"/>
</dbReference>
<dbReference type="AlphaFoldDB" id="A0A397V0J6"/>
<evidence type="ECO:0000313" key="1">
    <source>
        <dbReference type="EMBL" id="RIB13423.1"/>
    </source>
</evidence>
<sequence length="341" mass="39442">MPKLPKQKHHLKKLEVQKNKVQKIFKIITKFNHESLPKIHKILTNIANDTREEEMFQTIREMPEPEKANALMLFNSMRNPKGKHANKIISPYLQKKALDFIMDPKNQIKKLKAENIELKLANRRLIRSNQKLISQIGQTSLTATVESLRLVYEFLTGELPQRWLSVTTLICIMFWDHKKNIPSVIVINLEDLNNCTGQSVADSTLKAITNHRLDPKKCLTWVTDNTAYMSGNKKGAIVQFNKKANVDTVRIGCGMHIMHIVFSNFEETAFGKPPSSIGFLRTPQPYNLLYLAWYLHDGYDSSNKGKPLNMKSSWIRKLYNGLLGYHFSQYQLPIRGRWYSC</sequence>
<dbReference type="EMBL" id="QKWP01000924">
    <property type="protein sequence ID" value="RIB13423.1"/>
    <property type="molecule type" value="Genomic_DNA"/>
</dbReference>
<keyword evidence="2" id="KW-1185">Reference proteome</keyword>
<reference evidence="1 2" key="1">
    <citation type="submission" date="2018-06" db="EMBL/GenBank/DDBJ databases">
        <title>Comparative genomics reveals the genomic features of Rhizophagus irregularis, R. cerebriforme, R. diaphanum and Gigaspora rosea, and their symbiotic lifestyle signature.</title>
        <authorList>
            <person name="Morin E."/>
            <person name="San Clemente H."/>
            <person name="Chen E.C.H."/>
            <person name="De La Providencia I."/>
            <person name="Hainaut M."/>
            <person name="Kuo A."/>
            <person name="Kohler A."/>
            <person name="Murat C."/>
            <person name="Tang N."/>
            <person name="Roy S."/>
            <person name="Loubradou J."/>
            <person name="Henrissat B."/>
            <person name="Grigoriev I.V."/>
            <person name="Corradi N."/>
            <person name="Roux C."/>
            <person name="Martin F.M."/>
        </authorList>
    </citation>
    <scope>NUCLEOTIDE SEQUENCE [LARGE SCALE GENOMIC DNA]</scope>
    <source>
        <strain evidence="1 2">DAOM 194757</strain>
    </source>
</reference>
<gene>
    <name evidence="1" type="ORF">C2G38_2197852</name>
</gene>
<organism evidence="1 2">
    <name type="scientific">Gigaspora rosea</name>
    <dbReference type="NCBI Taxonomy" id="44941"/>
    <lineage>
        <taxon>Eukaryota</taxon>
        <taxon>Fungi</taxon>
        <taxon>Fungi incertae sedis</taxon>
        <taxon>Mucoromycota</taxon>
        <taxon>Glomeromycotina</taxon>
        <taxon>Glomeromycetes</taxon>
        <taxon>Diversisporales</taxon>
        <taxon>Gigasporaceae</taxon>
        <taxon>Gigaspora</taxon>
    </lineage>
</organism>
<protein>
    <submittedName>
        <fullName evidence="1">Uncharacterized protein</fullName>
    </submittedName>
</protein>
<dbReference type="OrthoDB" id="2369402at2759"/>
<comment type="caution">
    <text evidence="1">The sequence shown here is derived from an EMBL/GenBank/DDBJ whole genome shotgun (WGS) entry which is preliminary data.</text>
</comment>
<accession>A0A397V0J6</accession>
<name>A0A397V0J6_9GLOM</name>
<evidence type="ECO:0000313" key="2">
    <source>
        <dbReference type="Proteomes" id="UP000266673"/>
    </source>
</evidence>
<proteinExistence type="predicted"/>